<organism evidence="1 2">
    <name type="scientific">Colletotrichum sublineola</name>
    <name type="common">Sorghum anthracnose fungus</name>
    <dbReference type="NCBI Taxonomy" id="1173701"/>
    <lineage>
        <taxon>Eukaryota</taxon>
        <taxon>Fungi</taxon>
        <taxon>Dikarya</taxon>
        <taxon>Ascomycota</taxon>
        <taxon>Pezizomycotina</taxon>
        <taxon>Sordariomycetes</taxon>
        <taxon>Hypocreomycetidae</taxon>
        <taxon>Glomerellales</taxon>
        <taxon>Glomerellaceae</taxon>
        <taxon>Colletotrichum</taxon>
        <taxon>Colletotrichum graminicola species complex</taxon>
    </lineage>
</organism>
<sequence>MSNPSQPLKVFPPPSGFRSPITNVYSEGTYGFYGPFSTSHLAGSASDFILKHCSADEDGLVRTLASFLDDAAAHTRQHAGPADQESLTHSAWLCIRITAPTDAWKTPRWHRDGRMFDCACAAPRPHAKYAVTLLGPPTRMLWPSEAVDAVVRKVEAQRSALGKGDYYEAEEKERVELAKALDGIPLIQLQEGQVVRFTWGESDAPVHSEPDSSAEARVFVSVMFGSEAELKDMCSLRNEVYGEESTWTPPLQS</sequence>
<accession>A0A066XZI6</accession>
<dbReference type="HOGENOM" id="CLU_074385_0_0_1"/>
<protein>
    <submittedName>
        <fullName evidence="1">Uncharacterized protein</fullName>
    </submittedName>
</protein>
<keyword evidence="2" id="KW-1185">Reference proteome</keyword>
<dbReference type="OrthoDB" id="10261951at2759"/>
<gene>
    <name evidence="1" type="ORF">CSUB01_12568</name>
</gene>
<evidence type="ECO:0000313" key="2">
    <source>
        <dbReference type="Proteomes" id="UP000027238"/>
    </source>
</evidence>
<dbReference type="AlphaFoldDB" id="A0A066XZI6"/>
<dbReference type="eggNOG" id="ENOG502SNCM">
    <property type="taxonomic scope" value="Eukaryota"/>
</dbReference>
<name>A0A066XZI6_COLSU</name>
<comment type="caution">
    <text evidence="1">The sequence shown here is derived from an EMBL/GenBank/DDBJ whole genome shotgun (WGS) entry which is preliminary data.</text>
</comment>
<dbReference type="OMA" id="IPRWHQD"/>
<dbReference type="STRING" id="1173701.A0A066XZI6"/>
<dbReference type="Proteomes" id="UP000027238">
    <property type="component" value="Unassembled WGS sequence"/>
</dbReference>
<dbReference type="EMBL" id="JMSE01000189">
    <property type="protein sequence ID" value="KDN71395.1"/>
    <property type="molecule type" value="Genomic_DNA"/>
</dbReference>
<reference evidence="2" key="1">
    <citation type="journal article" date="2014" name="Genome Announc.">
        <title>Draft genome sequence of Colletotrichum sublineola, a destructive pathogen of cultivated sorghum.</title>
        <authorList>
            <person name="Baroncelli R."/>
            <person name="Sanz-Martin J.M."/>
            <person name="Rech G.E."/>
            <person name="Sukno S.A."/>
            <person name="Thon M.R."/>
        </authorList>
    </citation>
    <scope>NUCLEOTIDE SEQUENCE [LARGE SCALE GENOMIC DNA]</scope>
    <source>
        <strain evidence="2">TX430BB</strain>
    </source>
</reference>
<evidence type="ECO:0000313" key="1">
    <source>
        <dbReference type="EMBL" id="KDN71395.1"/>
    </source>
</evidence>
<proteinExistence type="predicted"/>